<dbReference type="InterPro" id="IPR050471">
    <property type="entry name" value="AB_hydrolase"/>
</dbReference>
<comment type="caution">
    <text evidence="2">The sequence shown here is derived from an EMBL/GenBank/DDBJ whole genome shotgun (WGS) entry which is preliminary data.</text>
</comment>
<keyword evidence="3" id="KW-1185">Reference proteome</keyword>
<sequence length="447" mass="48463">MNDIPETRYARSGDCHIAYQVVGNGPLDVVFVPGFVSHVEHAWDEPRLAHFYRRLASFARLILFDKRGTGMSDPVPVQQLPTLEQRMDDVRAVMDAVGSKRAALVGVSEGGPLDILFGATHPDRTAAIVIIGTFARIAWAPDCTHGTKPDVWNALLERVEQGWGKGVLLSAFAPSLANDAAAREWWARFQRQAASPGAVLAMMRMVYDIDTRPILSTVRVPTLILHRTEDRMVPLEHGRYLAEHIPGAQHVELPGTDHFFWTGDADAYLDQIEEFLTGGRHASESDRVLATVLFADIVGSTERAAQLGDSRWHQLLDSFYGTARRQLERYRGREIDTAGDGFFAAFDGPARAIRCAAAIGGGVRSLGLEVRAGVHTGECEVMGTKIGGIAVHIGARVAGQASPGEVLVSGTVKDLVAGSGISFHDRGAHALKGVPGEWHLYAVGEVN</sequence>
<dbReference type="Proteomes" id="UP001365846">
    <property type="component" value="Unassembled WGS sequence"/>
</dbReference>
<dbReference type="SMART" id="SM00044">
    <property type="entry name" value="CYCc"/>
    <property type="match status" value="1"/>
</dbReference>
<dbReference type="InterPro" id="IPR001054">
    <property type="entry name" value="A/G_cyclase"/>
</dbReference>
<feature type="domain" description="Guanylate cyclase" evidence="1">
    <location>
        <begin position="291"/>
        <end position="398"/>
    </location>
</feature>
<dbReference type="PROSITE" id="PS50125">
    <property type="entry name" value="GUANYLATE_CYCLASE_2"/>
    <property type="match status" value="1"/>
</dbReference>
<dbReference type="Pfam" id="PF00211">
    <property type="entry name" value="Guanylate_cyc"/>
    <property type="match status" value="1"/>
</dbReference>
<dbReference type="Gene3D" id="3.30.70.1230">
    <property type="entry name" value="Nucleotide cyclase"/>
    <property type="match status" value="1"/>
</dbReference>
<evidence type="ECO:0000259" key="1">
    <source>
        <dbReference type="PROSITE" id="PS50125"/>
    </source>
</evidence>
<organism evidence="2 3">
    <name type="scientific">Variovorax ureilyticus</name>
    <dbReference type="NCBI Taxonomy" id="1836198"/>
    <lineage>
        <taxon>Bacteria</taxon>
        <taxon>Pseudomonadati</taxon>
        <taxon>Pseudomonadota</taxon>
        <taxon>Betaproteobacteria</taxon>
        <taxon>Burkholderiales</taxon>
        <taxon>Comamonadaceae</taxon>
        <taxon>Variovorax</taxon>
    </lineage>
</organism>
<dbReference type="SUPFAM" id="SSF55073">
    <property type="entry name" value="Nucleotide cyclase"/>
    <property type="match status" value="1"/>
</dbReference>
<protein>
    <submittedName>
        <fullName evidence="2">Adenylate/guanylate cyclase domain-containing protein</fullName>
    </submittedName>
</protein>
<accession>A0ABU8VM45</accession>
<dbReference type="RefSeq" id="WP_340359465.1">
    <property type="nucleotide sequence ID" value="NZ_JBBKZU010000012.1"/>
</dbReference>
<dbReference type="PRINTS" id="PR00111">
    <property type="entry name" value="ABHYDROLASE"/>
</dbReference>
<dbReference type="SUPFAM" id="SSF53474">
    <property type="entry name" value="alpha/beta-Hydrolases"/>
    <property type="match status" value="1"/>
</dbReference>
<evidence type="ECO:0000313" key="2">
    <source>
        <dbReference type="EMBL" id="MEJ8814232.1"/>
    </source>
</evidence>
<proteinExistence type="predicted"/>
<dbReference type="PANTHER" id="PTHR43433:SF8">
    <property type="entry name" value="BIFUNCTIONAL LIPASE_ADENYLATE CYCLASE LIPJ"/>
    <property type="match status" value="1"/>
</dbReference>
<dbReference type="PANTHER" id="PTHR43433">
    <property type="entry name" value="HYDROLASE, ALPHA/BETA FOLD FAMILY PROTEIN"/>
    <property type="match status" value="1"/>
</dbReference>
<dbReference type="InterPro" id="IPR029058">
    <property type="entry name" value="AB_hydrolase_fold"/>
</dbReference>
<evidence type="ECO:0000313" key="3">
    <source>
        <dbReference type="Proteomes" id="UP001365846"/>
    </source>
</evidence>
<reference evidence="2 3" key="1">
    <citation type="submission" date="2024-03" db="EMBL/GenBank/DDBJ databases">
        <title>Novel species of the genus Variovorax.</title>
        <authorList>
            <person name="Liu Q."/>
            <person name="Xin Y.-H."/>
        </authorList>
    </citation>
    <scope>NUCLEOTIDE SEQUENCE [LARGE SCALE GENOMIC DNA]</scope>
    <source>
        <strain evidence="2 3">KACC 18899</strain>
    </source>
</reference>
<dbReference type="Gene3D" id="3.40.50.1820">
    <property type="entry name" value="alpha/beta hydrolase"/>
    <property type="match status" value="1"/>
</dbReference>
<dbReference type="EMBL" id="JBBKZU010000012">
    <property type="protein sequence ID" value="MEJ8814232.1"/>
    <property type="molecule type" value="Genomic_DNA"/>
</dbReference>
<dbReference type="InterPro" id="IPR000073">
    <property type="entry name" value="AB_hydrolase_1"/>
</dbReference>
<dbReference type="CDD" id="cd07302">
    <property type="entry name" value="CHD"/>
    <property type="match status" value="1"/>
</dbReference>
<name>A0ABU8VM45_9BURK</name>
<dbReference type="InterPro" id="IPR029787">
    <property type="entry name" value="Nucleotide_cyclase"/>
</dbReference>
<dbReference type="Pfam" id="PF12697">
    <property type="entry name" value="Abhydrolase_6"/>
    <property type="match status" value="1"/>
</dbReference>
<gene>
    <name evidence="2" type="ORF">WKW77_24315</name>
</gene>